<feature type="non-terminal residue" evidence="1">
    <location>
        <position position="118"/>
    </location>
</feature>
<feature type="non-terminal residue" evidence="1">
    <location>
        <position position="1"/>
    </location>
</feature>
<evidence type="ECO:0000313" key="2">
    <source>
        <dbReference type="Proteomes" id="UP001152795"/>
    </source>
</evidence>
<organism evidence="1 2">
    <name type="scientific">Paramuricea clavata</name>
    <name type="common">Red gorgonian</name>
    <name type="synonym">Violescent sea-whip</name>
    <dbReference type="NCBI Taxonomy" id="317549"/>
    <lineage>
        <taxon>Eukaryota</taxon>
        <taxon>Metazoa</taxon>
        <taxon>Cnidaria</taxon>
        <taxon>Anthozoa</taxon>
        <taxon>Octocorallia</taxon>
        <taxon>Malacalcyonacea</taxon>
        <taxon>Plexauridae</taxon>
        <taxon>Paramuricea</taxon>
    </lineage>
</organism>
<dbReference type="SUPFAM" id="SSF81321">
    <property type="entry name" value="Family A G protein-coupled receptor-like"/>
    <property type="match status" value="1"/>
</dbReference>
<gene>
    <name evidence="1" type="ORF">PACLA_8A017131</name>
</gene>
<reference evidence="1" key="1">
    <citation type="submission" date="2020-04" db="EMBL/GenBank/DDBJ databases">
        <authorList>
            <person name="Alioto T."/>
            <person name="Alioto T."/>
            <person name="Gomez Garrido J."/>
        </authorList>
    </citation>
    <scope>NUCLEOTIDE SEQUENCE</scope>
    <source>
        <strain evidence="1">A484AB</strain>
    </source>
</reference>
<dbReference type="OrthoDB" id="5966748at2759"/>
<evidence type="ECO:0000313" key="1">
    <source>
        <dbReference type="EMBL" id="CAB3999329.1"/>
    </source>
</evidence>
<protein>
    <submittedName>
        <fullName evidence="1">Uncharacterized protein</fullName>
    </submittedName>
</protein>
<comment type="caution">
    <text evidence="1">The sequence shown here is derived from an EMBL/GenBank/DDBJ whole genome shotgun (WGS) entry which is preliminary data.</text>
</comment>
<dbReference type="Proteomes" id="UP001152795">
    <property type="component" value="Unassembled WGS sequence"/>
</dbReference>
<accession>A0A6S7H4Z6</accession>
<keyword evidence="2" id="KW-1185">Reference proteome</keyword>
<sequence>AKKGRNSKLRSSSRTGQDVFSITIEETTSARESRDSTRPKKTVSFFHDLQLAKMYVVVVFSTILLNLPNALVLALFSERVETVDGVVQAKIWTLTLVAMNSTFNSLVFFWANERLRNE</sequence>
<dbReference type="Gene3D" id="1.20.1070.10">
    <property type="entry name" value="Rhodopsin 7-helix transmembrane proteins"/>
    <property type="match status" value="1"/>
</dbReference>
<proteinExistence type="predicted"/>
<dbReference type="EMBL" id="CACRXK020003565">
    <property type="protein sequence ID" value="CAB3999329.1"/>
    <property type="molecule type" value="Genomic_DNA"/>
</dbReference>
<dbReference type="AlphaFoldDB" id="A0A6S7H4Z6"/>
<name>A0A6S7H4Z6_PARCT</name>